<evidence type="ECO:0000313" key="2">
    <source>
        <dbReference type="EMBL" id="GAT30869.1"/>
    </source>
</evidence>
<protein>
    <recommendedName>
        <fullName evidence="1">Aminoglycoside phosphotransferase domain-containing protein</fullName>
    </recommendedName>
</protein>
<dbReference type="InterPro" id="IPR011009">
    <property type="entry name" value="Kinase-like_dom_sf"/>
</dbReference>
<dbReference type="AlphaFoldDB" id="A0A146G167"/>
<evidence type="ECO:0000313" key="3">
    <source>
        <dbReference type="Proteomes" id="UP000075230"/>
    </source>
</evidence>
<dbReference type="SUPFAM" id="SSF56112">
    <property type="entry name" value="Protein kinase-like (PK-like)"/>
    <property type="match status" value="1"/>
</dbReference>
<dbReference type="InterPro" id="IPR002575">
    <property type="entry name" value="Aminoglycoside_PTrfase"/>
</dbReference>
<feature type="domain" description="Aminoglycoside phosphotransferase" evidence="1">
    <location>
        <begin position="159"/>
        <end position="353"/>
    </location>
</feature>
<dbReference type="PANTHER" id="PTHR21310">
    <property type="entry name" value="AMINOGLYCOSIDE PHOSPHOTRANSFERASE-RELATED-RELATED"/>
    <property type="match status" value="1"/>
</dbReference>
<dbReference type="EMBL" id="BCWF01000036">
    <property type="protein sequence ID" value="GAT30869.1"/>
    <property type="molecule type" value="Genomic_DNA"/>
</dbReference>
<accession>A0A146G167</accession>
<evidence type="ECO:0000259" key="1">
    <source>
        <dbReference type="Pfam" id="PF01636"/>
    </source>
</evidence>
<dbReference type="VEuPathDB" id="FungiDB:ASPFODRAFT_81709"/>
<organism evidence="2 3">
    <name type="scientific">Aspergillus kawachii</name>
    <name type="common">White koji mold</name>
    <name type="synonym">Aspergillus awamori var. kawachi</name>
    <dbReference type="NCBI Taxonomy" id="1069201"/>
    <lineage>
        <taxon>Eukaryota</taxon>
        <taxon>Fungi</taxon>
        <taxon>Dikarya</taxon>
        <taxon>Ascomycota</taxon>
        <taxon>Pezizomycotina</taxon>
        <taxon>Eurotiomycetes</taxon>
        <taxon>Eurotiomycetidae</taxon>
        <taxon>Eurotiales</taxon>
        <taxon>Aspergillaceae</taxon>
        <taxon>Aspergillus</taxon>
        <taxon>Aspergillus subgen. Circumdati</taxon>
    </lineage>
</organism>
<comment type="caution">
    <text evidence="2">The sequence shown here is derived from an EMBL/GenBank/DDBJ whole genome shotgun (WGS) entry which is preliminary data.</text>
</comment>
<gene>
    <name evidence="2" type="ORF">RIB2604_03700770</name>
</gene>
<dbReference type="InterPro" id="IPR051678">
    <property type="entry name" value="AGP_Transferase"/>
</dbReference>
<name>A0A146G167_ASPKA</name>
<reference evidence="3" key="2">
    <citation type="submission" date="2016-02" db="EMBL/GenBank/DDBJ databases">
        <title>Genome sequencing of Aspergillus luchuensis NBRC 4314.</title>
        <authorList>
            <person name="Yamada O."/>
        </authorList>
    </citation>
    <scope>NUCLEOTIDE SEQUENCE [LARGE SCALE GENOMIC DNA]</scope>
    <source>
        <strain evidence="3">RIB 2604</strain>
    </source>
</reference>
<sequence length="471" mass="53832">MWGCDVEDCNRPAVRLDGDCVICDRDFCDEHIEHGCPKWQVRRRNISCSQVLTYLTIHIKDGELYDLAAQEAERGEITRLLDSLNLSALLKRATYLRNGIACCSPQPLVYDRSKRSSVMGGMNYHIEILFADGVQWLARIRRSNATSPPPELRDYIICSEVATLRFLDNMKVRVPRVFDYALKGQTPVGVGYILMEKLPGKSLRWSLASQEQRKKVMTQLADVYIELERFAFNSMGSMNEPGSDHIAPFARESLTEYVNSQMVPLGPYKDPREYLQSSIELIMRLILRGERYAGREIDAFLLHRFLLDCIPRIIEHHTYDDGRFYLRHADDKGDHILVDGDYNITGIVDWEWAHTDSKTEAFKSPVMLLPVSDFYEGVNTVGKDESTFADILEAKGNKGLADIVRNGRLLHRFQFCCGYDFADWDGFLGLFEGLRNALNIDADLGWDDWKTNALERYSGDVRLKTLLGQTG</sequence>
<dbReference type="Gene3D" id="3.90.1200.10">
    <property type="match status" value="1"/>
</dbReference>
<dbReference type="Proteomes" id="UP000075230">
    <property type="component" value="Unassembled WGS sequence"/>
</dbReference>
<proteinExistence type="predicted"/>
<dbReference type="PANTHER" id="PTHR21310:SF15">
    <property type="entry name" value="AMINOGLYCOSIDE PHOSPHOTRANSFERASE DOMAIN-CONTAINING PROTEIN"/>
    <property type="match status" value="1"/>
</dbReference>
<dbReference type="Pfam" id="PF01636">
    <property type="entry name" value="APH"/>
    <property type="match status" value="1"/>
</dbReference>
<reference evidence="2 3" key="1">
    <citation type="journal article" date="2016" name="DNA Res.">
        <title>Genome sequence of Aspergillus luchuensis NBRC 4314.</title>
        <authorList>
            <person name="Yamada O."/>
            <person name="Machida M."/>
            <person name="Hosoyama A."/>
            <person name="Goto M."/>
            <person name="Takahashi T."/>
            <person name="Futagami T."/>
            <person name="Yamagata Y."/>
            <person name="Takeuchi M."/>
            <person name="Kobayashi T."/>
            <person name="Koike H."/>
            <person name="Abe K."/>
            <person name="Asai K."/>
            <person name="Arita M."/>
            <person name="Fujita N."/>
            <person name="Fukuda K."/>
            <person name="Higa K."/>
            <person name="Horikawa H."/>
            <person name="Ishikawa T."/>
            <person name="Jinno K."/>
            <person name="Kato Y."/>
            <person name="Kirimura K."/>
            <person name="Mizutani O."/>
            <person name="Nakasone K."/>
            <person name="Sano M."/>
            <person name="Shiraishi Y."/>
            <person name="Tsukahara M."/>
            <person name="Gomi K."/>
        </authorList>
    </citation>
    <scope>NUCLEOTIDE SEQUENCE [LARGE SCALE GENOMIC DNA]</scope>
    <source>
        <strain evidence="2 3">RIB 2604</strain>
    </source>
</reference>